<dbReference type="GO" id="GO:0046872">
    <property type="term" value="F:metal ion binding"/>
    <property type="evidence" value="ECO:0007669"/>
    <property type="project" value="UniProtKB-KW"/>
</dbReference>
<accession>A0A6J4S497</accession>
<evidence type="ECO:0000259" key="3">
    <source>
        <dbReference type="Pfam" id="PF00149"/>
    </source>
</evidence>
<keyword evidence="2" id="KW-0378">Hydrolase</keyword>
<sequence length="277" mass="29388">MRKAVRVLIACLVAVVLATAILLAAAMQEPVVRRATIAMPDWSAGARPVRVAFLSDVHVAGPDMPPSRLRRIVGQVNALRPDVVLIAGDFVSDKRVATRRYPAMEALAPLAQLNAPLAKAAVLGNHDHWRGATEVSKALKAAGIRVLSNQAMTIGPVRIGGVDDESTGHADVRATLRAMNAALGARVLLSHTPDITPKVPDDVTLVLAGHTHCGQIRLPLLGAVSYMSIYGDRYACGQRKEGARRVITTAGLGTSVLPFRLGAPPEVWLLTLGPSER</sequence>
<dbReference type="EMBL" id="CADCVZ010000001">
    <property type="protein sequence ID" value="CAA9488934.1"/>
    <property type="molecule type" value="Genomic_DNA"/>
</dbReference>
<dbReference type="CDD" id="cd07385">
    <property type="entry name" value="MPP_YkuE_C"/>
    <property type="match status" value="1"/>
</dbReference>
<name>A0A6J4S497_9SPHN</name>
<dbReference type="GO" id="GO:0009245">
    <property type="term" value="P:lipid A biosynthetic process"/>
    <property type="evidence" value="ECO:0007669"/>
    <property type="project" value="TreeGrafter"/>
</dbReference>
<dbReference type="GO" id="GO:0008758">
    <property type="term" value="F:UDP-2,3-diacylglucosamine hydrolase activity"/>
    <property type="evidence" value="ECO:0007669"/>
    <property type="project" value="TreeGrafter"/>
</dbReference>
<evidence type="ECO:0000313" key="4">
    <source>
        <dbReference type="EMBL" id="CAA9488934.1"/>
    </source>
</evidence>
<dbReference type="PANTHER" id="PTHR31302:SF31">
    <property type="entry name" value="PHOSPHODIESTERASE YAEI"/>
    <property type="match status" value="1"/>
</dbReference>
<organism evidence="4">
    <name type="scientific">uncultured Sphingomonas sp</name>
    <dbReference type="NCBI Taxonomy" id="158754"/>
    <lineage>
        <taxon>Bacteria</taxon>
        <taxon>Pseudomonadati</taxon>
        <taxon>Pseudomonadota</taxon>
        <taxon>Alphaproteobacteria</taxon>
        <taxon>Sphingomonadales</taxon>
        <taxon>Sphingomonadaceae</taxon>
        <taxon>Sphingomonas</taxon>
        <taxon>environmental samples</taxon>
    </lineage>
</organism>
<dbReference type="InterPro" id="IPR029052">
    <property type="entry name" value="Metallo-depent_PP-like"/>
</dbReference>
<protein>
    <recommendedName>
        <fullName evidence="3">Calcineurin-like phosphoesterase domain-containing protein</fullName>
    </recommendedName>
</protein>
<dbReference type="InterPro" id="IPR004843">
    <property type="entry name" value="Calcineurin-like_PHP"/>
</dbReference>
<proteinExistence type="predicted"/>
<dbReference type="RefSeq" id="WP_294171405.1">
    <property type="nucleotide sequence ID" value="NZ_CADCVZ010000001.1"/>
</dbReference>
<dbReference type="InterPro" id="IPR051158">
    <property type="entry name" value="Metallophosphoesterase_sf"/>
</dbReference>
<feature type="domain" description="Calcineurin-like phosphoesterase" evidence="3">
    <location>
        <begin position="50"/>
        <end position="213"/>
    </location>
</feature>
<gene>
    <name evidence="4" type="ORF">AVDCRST_MAG09-714</name>
</gene>
<evidence type="ECO:0000256" key="2">
    <source>
        <dbReference type="ARBA" id="ARBA00022801"/>
    </source>
</evidence>
<reference evidence="4" key="1">
    <citation type="submission" date="2020-02" db="EMBL/GenBank/DDBJ databases">
        <authorList>
            <person name="Meier V. D."/>
        </authorList>
    </citation>
    <scope>NUCLEOTIDE SEQUENCE</scope>
    <source>
        <strain evidence="4">AVDCRST_MAG09</strain>
    </source>
</reference>
<dbReference type="Gene3D" id="3.60.21.10">
    <property type="match status" value="1"/>
</dbReference>
<dbReference type="SUPFAM" id="SSF56300">
    <property type="entry name" value="Metallo-dependent phosphatases"/>
    <property type="match status" value="1"/>
</dbReference>
<dbReference type="AlphaFoldDB" id="A0A6J4S497"/>
<evidence type="ECO:0000256" key="1">
    <source>
        <dbReference type="ARBA" id="ARBA00022723"/>
    </source>
</evidence>
<dbReference type="PANTHER" id="PTHR31302">
    <property type="entry name" value="TRANSMEMBRANE PROTEIN WITH METALLOPHOSPHOESTERASE DOMAIN-RELATED"/>
    <property type="match status" value="1"/>
</dbReference>
<dbReference type="GO" id="GO:0016020">
    <property type="term" value="C:membrane"/>
    <property type="evidence" value="ECO:0007669"/>
    <property type="project" value="GOC"/>
</dbReference>
<dbReference type="Pfam" id="PF00149">
    <property type="entry name" value="Metallophos"/>
    <property type="match status" value="1"/>
</dbReference>
<keyword evidence="1" id="KW-0479">Metal-binding</keyword>